<feature type="chain" id="PRO_5022137066" description="TIGR02301 family protein" evidence="1">
    <location>
        <begin position="20"/>
        <end position="118"/>
    </location>
</feature>
<evidence type="ECO:0000256" key="1">
    <source>
        <dbReference type="SAM" id="SignalP"/>
    </source>
</evidence>
<evidence type="ECO:0008006" key="4">
    <source>
        <dbReference type="Google" id="ProtNLM"/>
    </source>
</evidence>
<name>A0A549SHI7_METSR</name>
<dbReference type="EMBL" id="VJMF01000076">
    <property type="protein sequence ID" value="TRL29042.1"/>
    <property type="molecule type" value="Genomic_DNA"/>
</dbReference>
<accession>A0A549SHI7</accession>
<dbReference type="RefSeq" id="WP_142864138.1">
    <property type="nucleotide sequence ID" value="NZ_VJMF01000076.1"/>
</dbReference>
<gene>
    <name evidence="2" type="ORF">FM996_17840</name>
</gene>
<evidence type="ECO:0000313" key="2">
    <source>
        <dbReference type="EMBL" id="TRL29042.1"/>
    </source>
</evidence>
<proteinExistence type="predicted"/>
<evidence type="ECO:0000313" key="3">
    <source>
        <dbReference type="Proteomes" id="UP000316781"/>
    </source>
</evidence>
<dbReference type="AlphaFoldDB" id="A0A549SHI7"/>
<sequence>MKRVFVLIAYFLFTFPAVADSFSPDEKALTKMAATLAYGESRCPHLEGNTPSLALMATSRRVSPDDWRKGGRLRGLLEANIQLVKAEFDSTDDKIFCLGLEAAFGPNGVKAPGAMRRK</sequence>
<feature type="signal peptide" evidence="1">
    <location>
        <begin position="1"/>
        <end position="19"/>
    </location>
</feature>
<reference evidence="2 3" key="1">
    <citation type="submission" date="2019-07" db="EMBL/GenBank/DDBJ databases">
        <title>Ln-dependent methylotrophs.</title>
        <authorList>
            <person name="Tani A."/>
        </authorList>
    </citation>
    <scope>NUCLEOTIDE SEQUENCE [LARGE SCALE GENOMIC DNA]</scope>
    <source>
        <strain evidence="2 3">SM89A</strain>
    </source>
</reference>
<protein>
    <recommendedName>
        <fullName evidence="4">TIGR02301 family protein</fullName>
    </recommendedName>
</protein>
<organism evidence="2 3">
    <name type="scientific">Methylosinus sporium</name>
    <dbReference type="NCBI Taxonomy" id="428"/>
    <lineage>
        <taxon>Bacteria</taxon>
        <taxon>Pseudomonadati</taxon>
        <taxon>Pseudomonadota</taxon>
        <taxon>Alphaproteobacteria</taxon>
        <taxon>Hyphomicrobiales</taxon>
        <taxon>Methylocystaceae</taxon>
        <taxon>Methylosinus</taxon>
    </lineage>
</organism>
<dbReference type="Proteomes" id="UP000316781">
    <property type="component" value="Unassembled WGS sequence"/>
</dbReference>
<keyword evidence="1" id="KW-0732">Signal</keyword>
<comment type="caution">
    <text evidence="2">The sequence shown here is derived from an EMBL/GenBank/DDBJ whole genome shotgun (WGS) entry which is preliminary data.</text>
</comment>